<name>A0A318RF57_WILLI</name>
<dbReference type="PIRSF" id="PIRSF000343">
    <property type="entry name" value="Haem_Oase"/>
    <property type="match status" value="1"/>
</dbReference>
<protein>
    <submittedName>
        <fullName evidence="6">Heme oxygenase</fullName>
    </submittedName>
</protein>
<dbReference type="GO" id="GO:0046872">
    <property type="term" value="F:metal ion binding"/>
    <property type="evidence" value="ECO:0007669"/>
    <property type="project" value="UniProtKB-KW"/>
</dbReference>
<dbReference type="GO" id="GO:0042167">
    <property type="term" value="P:heme catabolic process"/>
    <property type="evidence" value="ECO:0007669"/>
    <property type="project" value="TreeGrafter"/>
</dbReference>
<feature type="binding site" evidence="4">
    <location>
        <position position="20"/>
    </location>
    <ligand>
        <name>heme b</name>
        <dbReference type="ChEBI" id="CHEBI:60344"/>
    </ligand>
</feature>
<keyword evidence="3 5" id="KW-0408">Iron</keyword>
<keyword evidence="1 4" id="KW-0349">Heme</keyword>
<evidence type="ECO:0000256" key="3">
    <source>
        <dbReference type="ARBA" id="ARBA00023004"/>
    </source>
</evidence>
<dbReference type="RefSeq" id="WP_110470745.1">
    <property type="nucleotide sequence ID" value="NZ_QJSP01000010.1"/>
</dbReference>
<dbReference type="PANTHER" id="PTHR10720:SF0">
    <property type="entry name" value="HEME OXYGENASE"/>
    <property type="match status" value="1"/>
</dbReference>
<evidence type="ECO:0000313" key="6">
    <source>
        <dbReference type="EMBL" id="PYE15388.1"/>
    </source>
</evidence>
<keyword evidence="2 5" id="KW-0479">Metal-binding</keyword>
<comment type="caution">
    <text evidence="6">The sequence shown here is derived from an EMBL/GenBank/DDBJ whole genome shotgun (WGS) entry which is preliminary data.</text>
</comment>
<reference evidence="6 7" key="1">
    <citation type="submission" date="2018-06" db="EMBL/GenBank/DDBJ databases">
        <title>Genomic Encyclopedia of Type Strains, Phase IV (KMG-IV): sequencing the most valuable type-strain genomes for metagenomic binning, comparative biology and taxonomic classification.</title>
        <authorList>
            <person name="Goeker M."/>
        </authorList>
    </citation>
    <scope>NUCLEOTIDE SEQUENCE [LARGE SCALE GENOMIC DNA]</scope>
    <source>
        <strain evidence="6 7">DSM 45521</strain>
    </source>
</reference>
<dbReference type="GO" id="GO:0004392">
    <property type="term" value="F:heme oxygenase (decyclizing) activity"/>
    <property type="evidence" value="ECO:0007669"/>
    <property type="project" value="InterPro"/>
</dbReference>
<feature type="binding site" evidence="4">
    <location>
        <position position="179"/>
    </location>
    <ligand>
        <name>heme b</name>
        <dbReference type="ChEBI" id="CHEBI:60344"/>
    </ligand>
</feature>
<dbReference type="GO" id="GO:0006979">
    <property type="term" value="P:response to oxidative stress"/>
    <property type="evidence" value="ECO:0007669"/>
    <property type="project" value="TreeGrafter"/>
</dbReference>
<dbReference type="InterPro" id="IPR016084">
    <property type="entry name" value="Haem_Oase-like_multi-hlx"/>
</dbReference>
<dbReference type="InterPro" id="IPR016053">
    <property type="entry name" value="Haem_Oase-like"/>
</dbReference>
<feature type="binding site" evidence="4">
    <location>
        <position position="132"/>
    </location>
    <ligand>
        <name>heme b</name>
        <dbReference type="ChEBI" id="CHEBI:60344"/>
    </ligand>
</feature>
<accession>A0A318RF57</accession>
<dbReference type="EMBL" id="QJSP01000010">
    <property type="protein sequence ID" value="PYE15388.1"/>
    <property type="molecule type" value="Genomic_DNA"/>
</dbReference>
<evidence type="ECO:0000256" key="5">
    <source>
        <dbReference type="PIRSR" id="PIRSR000343-2"/>
    </source>
</evidence>
<dbReference type="Gene3D" id="1.20.910.10">
    <property type="entry name" value="Heme oxygenase-like"/>
    <property type="match status" value="1"/>
</dbReference>
<evidence type="ECO:0000256" key="2">
    <source>
        <dbReference type="ARBA" id="ARBA00022723"/>
    </source>
</evidence>
<gene>
    <name evidence="6" type="ORF">DFR67_11048</name>
</gene>
<dbReference type="Proteomes" id="UP000247591">
    <property type="component" value="Unassembled WGS sequence"/>
</dbReference>
<dbReference type="InterPro" id="IPR002051">
    <property type="entry name" value="Haem_Oase"/>
</dbReference>
<evidence type="ECO:0000313" key="7">
    <source>
        <dbReference type="Proteomes" id="UP000247591"/>
    </source>
</evidence>
<evidence type="ECO:0000256" key="4">
    <source>
        <dbReference type="PIRSR" id="PIRSR000343-1"/>
    </source>
</evidence>
<feature type="binding site" description="axial binding residue" evidence="5">
    <location>
        <position position="27"/>
    </location>
    <ligand>
        <name>heme b</name>
        <dbReference type="ChEBI" id="CHEBI:60344"/>
    </ligand>
    <ligandPart>
        <name>Fe</name>
        <dbReference type="ChEBI" id="CHEBI:18248"/>
    </ligandPart>
</feature>
<organism evidence="6 7">
    <name type="scientific">Williamsia limnetica</name>
    <dbReference type="NCBI Taxonomy" id="882452"/>
    <lineage>
        <taxon>Bacteria</taxon>
        <taxon>Bacillati</taxon>
        <taxon>Actinomycetota</taxon>
        <taxon>Actinomycetes</taxon>
        <taxon>Mycobacteriales</taxon>
        <taxon>Nocardiaceae</taxon>
        <taxon>Williamsia</taxon>
    </lineage>
</organism>
<sequence>MTTFDPATPTAIGSVSARLRAATAVAHERAEGSAFVEQLLGGRLDVAAYYAMAAQLYFVYDELEIVGDGLHHDRVGGAVHDERLRRAPRLLADLTELGIGAEDMVPLPATLAYVAQIRATAGDPVAFVAHHYTRYLGDLSGGQVIRSRMKLHYGLADGALSFYVFDGIDKLKLFKDDYRATLDGLELTEPDIIRLLDEAVRAFESNEALFAELGERLP</sequence>
<dbReference type="AlphaFoldDB" id="A0A318RF57"/>
<dbReference type="SUPFAM" id="SSF48613">
    <property type="entry name" value="Heme oxygenase-like"/>
    <property type="match status" value="1"/>
</dbReference>
<proteinExistence type="predicted"/>
<evidence type="ECO:0000256" key="1">
    <source>
        <dbReference type="ARBA" id="ARBA00022617"/>
    </source>
</evidence>
<keyword evidence="7" id="KW-1185">Reference proteome</keyword>
<dbReference type="CDD" id="cd19165">
    <property type="entry name" value="HemeO"/>
    <property type="match status" value="1"/>
</dbReference>
<dbReference type="PRINTS" id="PR00088">
    <property type="entry name" value="HAEMOXYGNASE"/>
</dbReference>
<dbReference type="Pfam" id="PF01126">
    <property type="entry name" value="Heme_oxygenase"/>
    <property type="match status" value="1"/>
</dbReference>
<dbReference type="GO" id="GO:0006788">
    <property type="term" value="P:heme oxidation"/>
    <property type="evidence" value="ECO:0007669"/>
    <property type="project" value="InterPro"/>
</dbReference>
<dbReference type="GO" id="GO:0020037">
    <property type="term" value="F:heme binding"/>
    <property type="evidence" value="ECO:0007669"/>
    <property type="project" value="TreeGrafter"/>
</dbReference>
<dbReference type="OrthoDB" id="5493802at2"/>
<dbReference type="PANTHER" id="PTHR10720">
    <property type="entry name" value="HEME OXYGENASE"/>
    <property type="match status" value="1"/>
</dbReference>